<dbReference type="PANTHER" id="PTHR33905">
    <property type="entry name" value="CST COMPLEX SUBUNIT TEN1"/>
    <property type="match status" value="1"/>
</dbReference>
<comment type="caution">
    <text evidence="1">The sequence shown here is derived from an EMBL/GenBank/DDBJ whole genome shotgun (WGS) entry which is preliminary data.</text>
</comment>
<protein>
    <recommendedName>
        <fullName evidence="3">CST complex subunit TEN1</fullName>
    </recommendedName>
</protein>
<proteinExistence type="predicted"/>
<dbReference type="EMBL" id="AUSU01001950">
    <property type="protein sequence ID" value="EPS69804.1"/>
    <property type="molecule type" value="Genomic_DNA"/>
</dbReference>
<name>S8CRE2_9LAMI</name>
<reference evidence="1 2" key="1">
    <citation type="journal article" date="2013" name="BMC Genomics">
        <title>The miniature genome of a carnivorous plant Genlisea aurea contains a low number of genes and short non-coding sequences.</title>
        <authorList>
            <person name="Leushkin E.V."/>
            <person name="Sutormin R.A."/>
            <person name="Nabieva E.R."/>
            <person name="Penin A.A."/>
            <person name="Kondrashov A.S."/>
            <person name="Logacheva M.D."/>
        </authorList>
    </citation>
    <scope>NUCLEOTIDE SEQUENCE [LARGE SCALE GENOMIC DNA]</scope>
</reference>
<keyword evidence="2" id="KW-1185">Reference proteome</keyword>
<dbReference type="GO" id="GO:0042162">
    <property type="term" value="F:telomeric DNA binding"/>
    <property type="evidence" value="ECO:0007669"/>
    <property type="project" value="TreeGrafter"/>
</dbReference>
<evidence type="ECO:0008006" key="3">
    <source>
        <dbReference type="Google" id="ProtNLM"/>
    </source>
</evidence>
<dbReference type="GO" id="GO:0003697">
    <property type="term" value="F:single-stranded DNA binding"/>
    <property type="evidence" value="ECO:0007669"/>
    <property type="project" value="InterPro"/>
</dbReference>
<feature type="non-terminal residue" evidence="1">
    <location>
        <position position="1"/>
    </location>
</feature>
<evidence type="ECO:0000313" key="1">
    <source>
        <dbReference type="EMBL" id="EPS69804.1"/>
    </source>
</evidence>
<dbReference type="OrthoDB" id="342190at2759"/>
<accession>S8CRE2</accession>
<gene>
    <name evidence="1" type="ORF">M569_04960</name>
</gene>
<dbReference type="Gene3D" id="2.40.50.140">
    <property type="entry name" value="Nucleic acid-binding proteins"/>
    <property type="match status" value="1"/>
</dbReference>
<dbReference type="GO" id="GO:0032211">
    <property type="term" value="P:negative regulation of telomere maintenance via telomerase"/>
    <property type="evidence" value="ECO:0007669"/>
    <property type="project" value="TreeGrafter"/>
</dbReference>
<dbReference type="InterPro" id="IPR029146">
    <property type="entry name" value="Ten1_animal_plant"/>
</dbReference>
<dbReference type="GO" id="GO:1990879">
    <property type="term" value="C:CST complex"/>
    <property type="evidence" value="ECO:0007669"/>
    <property type="project" value="InterPro"/>
</dbReference>
<dbReference type="Pfam" id="PF15490">
    <property type="entry name" value="Ten1_2"/>
    <property type="match status" value="1"/>
</dbReference>
<dbReference type="AlphaFoldDB" id="S8CRE2"/>
<dbReference type="InterPro" id="IPR012340">
    <property type="entry name" value="NA-bd_OB-fold"/>
</dbReference>
<evidence type="ECO:0000313" key="2">
    <source>
        <dbReference type="Proteomes" id="UP000015453"/>
    </source>
</evidence>
<feature type="non-terminal residue" evidence="1">
    <location>
        <position position="113"/>
    </location>
</feature>
<organism evidence="1 2">
    <name type="scientific">Genlisea aurea</name>
    <dbReference type="NCBI Taxonomy" id="192259"/>
    <lineage>
        <taxon>Eukaryota</taxon>
        <taxon>Viridiplantae</taxon>
        <taxon>Streptophyta</taxon>
        <taxon>Embryophyta</taxon>
        <taxon>Tracheophyta</taxon>
        <taxon>Spermatophyta</taxon>
        <taxon>Magnoliopsida</taxon>
        <taxon>eudicotyledons</taxon>
        <taxon>Gunneridae</taxon>
        <taxon>Pentapetalae</taxon>
        <taxon>asterids</taxon>
        <taxon>lamiids</taxon>
        <taxon>Lamiales</taxon>
        <taxon>Lentibulariaceae</taxon>
        <taxon>Genlisea</taxon>
    </lineage>
</organism>
<dbReference type="Proteomes" id="UP000015453">
    <property type="component" value="Unassembled WGS sequence"/>
</dbReference>
<dbReference type="GO" id="GO:0010521">
    <property type="term" value="F:telomerase inhibitor activity"/>
    <property type="evidence" value="ECO:0007669"/>
    <property type="project" value="TreeGrafter"/>
</dbReference>
<sequence>ISAGTPVILKELNPSWPNFKQGFSVRVIGKLVEYDVETAMAGIEDGDANLEVDTGHLSLNFRVGSLYQFIGELQIQPHRKVIVVARVGRIVDGLDMNLYHQSLQLLREFQARQ</sequence>
<dbReference type="PANTHER" id="PTHR33905:SF1">
    <property type="entry name" value="CST COMPLEX SUBUNIT TEN1"/>
    <property type="match status" value="1"/>
</dbReference>